<dbReference type="CDD" id="cd00063">
    <property type="entry name" value="FN3"/>
    <property type="match status" value="2"/>
</dbReference>
<dbReference type="InterPro" id="IPR013783">
    <property type="entry name" value="Ig-like_fold"/>
</dbReference>
<evidence type="ECO:0000256" key="3">
    <source>
        <dbReference type="SAM" id="MobiDB-lite"/>
    </source>
</evidence>
<reference evidence="5" key="1">
    <citation type="submission" date="2023-08" db="EMBL/GenBank/DDBJ databases">
        <authorList>
            <person name="Chen Y."/>
            <person name="Shah S."/>
            <person name="Dougan E. K."/>
            <person name="Thang M."/>
            <person name="Chan C."/>
        </authorList>
    </citation>
    <scope>NUCLEOTIDE SEQUENCE</scope>
</reference>
<keyword evidence="2" id="KW-0175">Coiled coil</keyword>
<protein>
    <recommendedName>
        <fullName evidence="4">Fibronectin type-III domain-containing protein</fullName>
    </recommendedName>
</protein>
<evidence type="ECO:0000313" key="5">
    <source>
        <dbReference type="EMBL" id="CAJ1397159.1"/>
    </source>
</evidence>
<organism evidence="5 6">
    <name type="scientific">Effrenium voratum</name>
    <dbReference type="NCBI Taxonomy" id="2562239"/>
    <lineage>
        <taxon>Eukaryota</taxon>
        <taxon>Sar</taxon>
        <taxon>Alveolata</taxon>
        <taxon>Dinophyceae</taxon>
        <taxon>Suessiales</taxon>
        <taxon>Symbiodiniaceae</taxon>
        <taxon>Effrenium</taxon>
    </lineage>
</organism>
<proteinExistence type="predicted"/>
<dbReference type="PANTHER" id="PTHR13817">
    <property type="entry name" value="TITIN"/>
    <property type="match status" value="1"/>
</dbReference>
<accession>A0AA36N921</accession>
<feature type="region of interest" description="Disordered" evidence="3">
    <location>
        <begin position="234"/>
        <end position="262"/>
    </location>
</feature>
<feature type="region of interest" description="Disordered" evidence="3">
    <location>
        <begin position="77"/>
        <end position="107"/>
    </location>
</feature>
<feature type="compositionally biased region" description="Low complexity" evidence="3">
    <location>
        <begin position="153"/>
        <end position="162"/>
    </location>
</feature>
<feature type="coiled-coil region" evidence="2">
    <location>
        <begin position="779"/>
        <end position="806"/>
    </location>
</feature>
<dbReference type="AlphaFoldDB" id="A0AA36N921"/>
<name>A0AA36N921_9DINO</name>
<feature type="compositionally biased region" description="Low complexity" evidence="3">
    <location>
        <begin position="10"/>
        <end position="22"/>
    </location>
</feature>
<dbReference type="Proteomes" id="UP001178507">
    <property type="component" value="Unassembled WGS sequence"/>
</dbReference>
<evidence type="ECO:0000256" key="2">
    <source>
        <dbReference type="SAM" id="Coils"/>
    </source>
</evidence>
<dbReference type="SUPFAM" id="SSF49265">
    <property type="entry name" value="Fibronectin type III"/>
    <property type="match status" value="1"/>
</dbReference>
<evidence type="ECO:0000256" key="1">
    <source>
        <dbReference type="ARBA" id="ARBA00022737"/>
    </source>
</evidence>
<feature type="compositionally biased region" description="Low complexity" evidence="3">
    <location>
        <begin position="176"/>
        <end position="192"/>
    </location>
</feature>
<feature type="region of interest" description="Disordered" evidence="3">
    <location>
        <begin position="1"/>
        <end position="22"/>
    </location>
</feature>
<feature type="domain" description="Fibronectin type-III" evidence="4">
    <location>
        <begin position="382"/>
        <end position="493"/>
    </location>
</feature>
<keyword evidence="6" id="KW-1185">Reference proteome</keyword>
<evidence type="ECO:0000313" key="6">
    <source>
        <dbReference type="Proteomes" id="UP001178507"/>
    </source>
</evidence>
<dbReference type="InterPro" id="IPR036116">
    <property type="entry name" value="FN3_sf"/>
</dbReference>
<dbReference type="Gene3D" id="2.60.40.10">
    <property type="entry name" value="Immunoglobulins"/>
    <property type="match status" value="2"/>
</dbReference>
<dbReference type="InterPro" id="IPR003961">
    <property type="entry name" value="FN3_dom"/>
</dbReference>
<feature type="region of interest" description="Disordered" evidence="3">
    <location>
        <begin position="176"/>
        <end position="197"/>
    </location>
</feature>
<evidence type="ECO:0000259" key="4">
    <source>
        <dbReference type="PROSITE" id="PS50853"/>
    </source>
</evidence>
<dbReference type="InterPro" id="IPR050964">
    <property type="entry name" value="Striated_Muscle_Regulatory"/>
</dbReference>
<sequence>MEPAGNVPRSFQQHQQQLQAQFPHSQVIARGAPTNLPQVRPVVPLHGANGAVALGAPRVAPGAQGAQGAQVLRAPATVAARHPAPHAPTSHVGAPSAPSAPSVRPERRLVARVEATVKSAPRNLRFADGPEDGPSPGSPDRQAPKSALRKSEAPAVPAAPASSGCTALAPYRRNAAAPNGAGASGPSAPSAPRARRRSLPEPELLVVKFLYLSRLPAAGWLQGPAQYQLSLHVGEDARNDPPPRPGVHSTPSVPAGPPQAVPPEEAALKEQIAKAVEAMADAKSIGSECRFRSARIAVRLSEAGPGPAAGGPVYFRVDAWSTPISSGLFGSSPAPALFARAFVPLVDVKYHRRACTWPMINAAGEDVAFLTCEFSFARIPAAVQDLHCESATANEVALAWHPPPNEDRVVPLKGYRVDSRLVGRGHRGESGGFHAVPGTSWQHAGDVDAHAPRFLVQGLKPDTVYLLRVCAVNEVGLSEPEEVEVRSGPCAPSACGSLRLAGCHGPVLAVEWDAPMYDGGASLVAYRIWVRPFSATDADPNEWLEVGHVKHNATGLQRAEIHTEDLDPSIGRYLCRVAAINGAGEVGPGTPDAVALTLPNPCAVSRPTPASAPRALADAQGSNMWSANGNLYTMTINEPGKRKVTVPLFQDGAMGSDGLDFFGAMGPRSLGSGSDASRDLALPEHLEATAWPPADLERRRWHHEDAFGGFGGGYEDLPHQLVPFKAPAGRESDRFQKEDLLRAMLEEKQGLLESSLQAFQELSEHLDSLCQVAPNSPETQQLRLRHEEAEIEAAGYQAEVAVLSQKLNEQLEAMNAPAMYHTDDNVASLLYGTPPR</sequence>
<comment type="caution">
    <text evidence="5">The sequence shown here is derived from an EMBL/GenBank/DDBJ whole genome shotgun (WGS) entry which is preliminary data.</text>
</comment>
<dbReference type="PANTHER" id="PTHR13817:SF166">
    <property type="entry name" value="NEURONAL IGCAM-RELATED"/>
    <property type="match status" value="1"/>
</dbReference>
<feature type="region of interest" description="Disordered" evidence="3">
    <location>
        <begin position="120"/>
        <end position="162"/>
    </location>
</feature>
<dbReference type="SMART" id="SM00060">
    <property type="entry name" value="FN3"/>
    <property type="match status" value="2"/>
</dbReference>
<gene>
    <name evidence="5" type="ORF">EVOR1521_LOCUS21229</name>
</gene>
<dbReference type="PROSITE" id="PS50853">
    <property type="entry name" value="FN3"/>
    <property type="match status" value="1"/>
</dbReference>
<dbReference type="Pfam" id="PF00041">
    <property type="entry name" value="fn3"/>
    <property type="match status" value="1"/>
</dbReference>
<dbReference type="EMBL" id="CAUJNA010003256">
    <property type="protein sequence ID" value="CAJ1397159.1"/>
    <property type="molecule type" value="Genomic_DNA"/>
</dbReference>
<keyword evidence="1" id="KW-0677">Repeat</keyword>